<organism evidence="2 3">
    <name type="scientific">Cochleicola gelatinilyticus</name>
    <dbReference type="NCBI Taxonomy" id="1763537"/>
    <lineage>
        <taxon>Bacteria</taxon>
        <taxon>Pseudomonadati</taxon>
        <taxon>Bacteroidota</taxon>
        <taxon>Flavobacteriia</taxon>
        <taxon>Flavobacteriales</taxon>
        <taxon>Flavobacteriaceae</taxon>
        <taxon>Cochleicola</taxon>
    </lineage>
</organism>
<sequence length="412" mass="45848">MLTACGGDDEYVPVEETDMEAPTAPVNLEATTVSENSISLSWGAATDNVAVTGYTLYQDNVIVLDNLETTSVLVSDLEEDATYTFYVTASDAKNNESNASNTLSVTTALTPIAFTETLSEMGIFTGTLSEITPAEGVQLYEINSTLFTDYASKQRLIRLPEGKSMEYNGDELLPLFPDNTLIAKTFYYNIDDRDPNLGKQLIETRVFLKIQGSWKTGNYIWNSDQTEATYRELGSIEAISYIDSDGATQNIAYEIPSQQDCATCHNNNDMVFPIGMKLRSMNFNPDNETINENQLDYFINNGLLTGLSSSSLVSTLPDWTDEATWDVFERSRAYMDVNCAHCHQPGGEVSNFDIDFRFETPFDDTGIYANRGEIEARIQSTAPTYRMPQLGRTIVHEEAVAMLLTYLEAIED</sequence>
<reference evidence="2 3" key="1">
    <citation type="submission" date="2016-02" db="EMBL/GenBank/DDBJ databases">
        <title>Ulvibacter sp. LPB0005, isolated from Thais luteostoma.</title>
        <authorList>
            <person name="Shin S.-K."/>
            <person name="Yi H."/>
        </authorList>
    </citation>
    <scope>NUCLEOTIDE SEQUENCE [LARGE SCALE GENOMIC DNA]</scope>
    <source>
        <strain evidence="2 3">LPB0005</strain>
    </source>
</reference>
<keyword evidence="3" id="KW-1185">Reference proteome</keyword>
<dbReference type="InterPro" id="IPR036116">
    <property type="entry name" value="FN3_sf"/>
</dbReference>
<evidence type="ECO:0000313" key="2">
    <source>
        <dbReference type="EMBL" id="OAB79679.1"/>
    </source>
</evidence>
<dbReference type="AlphaFoldDB" id="A0A167IIA4"/>
<dbReference type="SUPFAM" id="SSF48695">
    <property type="entry name" value="Multiheme cytochromes"/>
    <property type="match status" value="1"/>
</dbReference>
<dbReference type="Proteomes" id="UP000077013">
    <property type="component" value="Unassembled WGS sequence"/>
</dbReference>
<dbReference type="InterPro" id="IPR036909">
    <property type="entry name" value="Cyt_c-like_dom_sf"/>
</dbReference>
<comment type="caution">
    <text evidence="2">The sequence shown here is derived from an EMBL/GenBank/DDBJ whole genome shotgun (WGS) entry which is preliminary data.</text>
</comment>
<dbReference type="SUPFAM" id="SSF49265">
    <property type="entry name" value="Fibronectin type III"/>
    <property type="match status" value="1"/>
</dbReference>
<dbReference type="SMART" id="SM00060">
    <property type="entry name" value="FN3"/>
    <property type="match status" value="1"/>
</dbReference>
<name>A0A167IIA4_9FLAO</name>
<protein>
    <recommendedName>
        <fullName evidence="1">Fibronectin type-III domain-containing protein</fullName>
    </recommendedName>
</protein>
<dbReference type="GO" id="GO:0009055">
    <property type="term" value="F:electron transfer activity"/>
    <property type="evidence" value="ECO:0007669"/>
    <property type="project" value="InterPro"/>
</dbReference>
<dbReference type="InterPro" id="IPR013783">
    <property type="entry name" value="Ig-like_fold"/>
</dbReference>
<accession>A0A167IIA4</accession>
<dbReference type="InterPro" id="IPR003961">
    <property type="entry name" value="FN3_dom"/>
</dbReference>
<dbReference type="STRING" id="1763537.ULVI_02725"/>
<dbReference type="Gene3D" id="2.60.40.10">
    <property type="entry name" value="Immunoglobulins"/>
    <property type="match status" value="1"/>
</dbReference>
<dbReference type="CDD" id="cd00063">
    <property type="entry name" value="FN3"/>
    <property type="match status" value="1"/>
</dbReference>
<dbReference type="GO" id="GO:0020037">
    <property type="term" value="F:heme binding"/>
    <property type="evidence" value="ECO:0007669"/>
    <property type="project" value="InterPro"/>
</dbReference>
<dbReference type="EMBL" id="LRXL01000026">
    <property type="protein sequence ID" value="OAB79679.1"/>
    <property type="molecule type" value="Genomic_DNA"/>
</dbReference>
<dbReference type="SUPFAM" id="SSF46626">
    <property type="entry name" value="Cytochrome c"/>
    <property type="match status" value="1"/>
</dbReference>
<gene>
    <name evidence="2" type="ORF">ULVI_02725</name>
</gene>
<dbReference type="PROSITE" id="PS50853">
    <property type="entry name" value="FN3"/>
    <property type="match status" value="1"/>
</dbReference>
<feature type="domain" description="Fibronectin type-III" evidence="1">
    <location>
        <begin position="24"/>
        <end position="110"/>
    </location>
</feature>
<evidence type="ECO:0000259" key="1">
    <source>
        <dbReference type="PROSITE" id="PS50853"/>
    </source>
</evidence>
<evidence type="ECO:0000313" key="3">
    <source>
        <dbReference type="Proteomes" id="UP000077013"/>
    </source>
</evidence>
<proteinExistence type="predicted"/>
<dbReference type="Pfam" id="PF00041">
    <property type="entry name" value="fn3"/>
    <property type="match status" value="1"/>
</dbReference>
<dbReference type="InterPro" id="IPR036280">
    <property type="entry name" value="Multihaem_cyt_sf"/>
</dbReference>